<dbReference type="GO" id="GO:0003700">
    <property type="term" value="F:DNA-binding transcription factor activity"/>
    <property type="evidence" value="ECO:0007669"/>
    <property type="project" value="TreeGrafter"/>
</dbReference>
<comment type="caution">
    <text evidence="1">The sequence shown here is derived from an EMBL/GenBank/DDBJ whole genome shotgun (WGS) entry which is preliminary data.</text>
</comment>
<gene>
    <name evidence="1" type="ORF">PV367_22550</name>
</gene>
<dbReference type="Pfam" id="PF02082">
    <property type="entry name" value="Rrf2"/>
    <property type="match status" value="1"/>
</dbReference>
<dbReference type="GO" id="GO:0005829">
    <property type="term" value="C:cytosol"/>
    <property type="evidence" value="ECO:0007669"/>
    <property type="project" value="TreeGrafter"/>
</dbReference>
<dbReference type="PANTHER" id="PTHR33221:SF13">
    <property type="entry name" value="TRANSCRIPTIONAL REGULATOR-RELATED"/>
    <property type="match status" value="1"/>
</dbReference>
<evidence type="ECO:0000313" key="2">
    <source>
        <dbReference type="Proteomes" id="UP001273589"/>
    </source>
</evidence>
<accession>A0AAJ2PRU6</accession>
<evidence type="ECO:0000313" key="1">
    <source>
        <dbReference type="EMBL" id="MDX3132507.1"/>
    </source>
</evidence>
<dbReference type="InterPro" id="IPR036388">
    <property type="entry name" value="WH-like_DNA-bd_sf"/>
</dbReference>
<dbReference type="NCBIfam" id="TIGR00738">
    <property type="entry name" value="rrf2_super"/>
    <property type="match status" value="1"/>
</dbReference>
<sequence length="161" mass="17317">MKLREGVEWAVHCCINLSWLSPDKVVPAARLAAFHALPPAYLNKQMNALGRAGIVSSRSGPRGGYRLGRKPDDISLMDVATAIDGAAQAFLCTGIRHHGPAGRLADAAGHRTPCTVAQAFAGAELAWRHRLAGRTIAELADTVRQADPAAPHHVRNWFDQD</sequence>
<dbReference type="InterPro" id="IPR030489">
    <property type="entry name" value="TR_Rrf2-type_CS"/>
</dbReference>
<dbReference type="PROSITE" id="PS01332">
    <property type="entry name" value="HTH_RRF2_1"/>
    <property type="match status" value="1"/>
</dbReference>
<protein>
    <submittedName>
        <fullName evidence="1">Rrf2 family transcriptional regulator</fullName>
    </submittedName>
</protein>
<dbReference type="Proteomes" id="UP001273589">
    <property type="component" value="Unassembled WGS sequence"/>
</dbReference>
<dbReference type="AlphaFoldDB" id="A0AAJ2PRU6"/>
<organism evidence="1 2">
    <name type="scientific">Streptomyces europaeiscabiei</name>
    <dbReference type="NCBI Taxonomy" id="146819"/>
    <lineage>
        <taxon>Bacteria</taxon>
        <taxon>Bacillati</taxon>
        <taxon>Actinomycetota</taxon>
        <taxon>Actinomycetes</taxon>
        <taxon>Kitasatosporales</taxon>
        <taxon>Streptomycetaceae</taxon>
        <taxon>Streptomyces</taxon>
    </lineage>
</organism>
<dbReference type="EMBL" id="JARAWN010000145">
    <property type="protein sequence ID" value="MDX3132507.1"/>
    <property type="molecule type" value="Genomic_DNA"/>
</dbReference>
<dbReference type="RefSeq" id="WP_107065381.1">
    <property type="nucleotide sequence ID" value="NZ_JARAWN010000145.1"/>
</dbReference>
<dbReference type="Gene3D" id="1.10.10.10">
    <property type="entry name" value="Winged helix-like DNA-binding domain superfamily/Winged helix DNA-binding domain"/>
    <property type="match status" value="1"/>
</dbReference>
<proteinExistence type="predicted"/>
<dbReference type="SUPFAM" id="SSF46785">
    <property type="entry name" value="Winged helix' DNA-binding domain"/>
    <property type="match status" value="1"/>
</dbReference>
<dbReference type="PROSITE" id="PS51197">
    <property type="entry name" value="HTH_RRF2_2"/>
    <property type="match status" value="1"/>
</dbReference>
<dbReference type="InterPro" id="IPR036390">
    <property type="entry name" value="WH_DNA-bd_sf"/>
</dbReference>
<name>A0AAJ2PRU6_9ACTN</name>
<dbReference type="PANTHER" id="PTHR33221">
    <property type="entry name" value="WINGED HELIX-TURN-HELIX TRANSCRIPTIONAL REGULATOR, RRF2 FAMILY"/>
    <property type="match status" value="1"/>
</dbReference>
<dbReference type="InterPro" id="IPR000944">
    <property type="entry name" value="Tscrpt_reg_Rrf2"/>
</dbReference>
<reference evidence="1" key="1">
    <citation type="journal article" date="2023" name="Microb. Genom.">
        <title>Mesoterricola silvestris gen. nov., sp. nov., Mesoterricola sediminis sp. nov., Geothrix oryzae sp. nov., Geothrix edaphica sp. nov., Geothrix rubra sp. nov., and Geothrix limicola sp. nov., six novel members of Acidobacteriota isolated from soils.</title>
        <authorList>
            <person name="Weisberg A.J."/>
            <person name="Pearce E."/>
            <person name="Kramer C.G."/>
            <person name="Chang J.H."/>
            <person name="Clarke C.R."/>
        </authorList>
    </citation>
    <scope>NUCLEOTIDE SEQUENCE</scope>
    <source>
        <strain evidence="1">ND06-05F</strain>
    </source>
</reference>